<comment type="caution">
    <text evidence="2">The sequence shown here is derived from an EMBL/GenBank/DDBJ whole genome shotgun (WGS) entry which is preliminary data.</text>
</comment>
<name>A0A0H2Q269_9ENTE</name>
<dbReference type="Proteomes" id="UP000196074">
    <property type="component" value="Unassembled WGS sequence"/>
</dbReference>
<reference evidence="3" key="1">
    <citation type="submission" date="2017-04" db="EMBL/GenBank/DDBJ databases">
        <title>Function of individual gut microbiota members based on whole genome sequencing of pure cultures obtained from chicken caecum.</title>
        <authorList>
            <person name="Medvecky M."/>
            <person name="Cejkova D."/>
            <person name="Polansky O."/>
            <person name="Karasova D."/>
            <person name="Kubasova T."/>
            <person name="Cizek A."/>
            <person name="Rychlik I."/>
        </authorList>
    </citation>
    <scope>NUCLEOTIDE SEQUENCE [LARGE SCALE GENOMIC DNA]</scope>
    <source>
        <strain evidence="3">An144</strain>
    </source>
</reference>
<gene>
    <name evidence="2" type="ORF">B5E88_00830</name>
    <name evidence="1" type="ORF">U1294_02755</name>
</gene>
<organism evidence="2 3">
    <name type="scientific">Enterococcus cecorum</name>
    <dbReference type="NCBI Taxonomy" id="44008"/>
    <lineage>
        <taxon>Bacteria</taxon>
        <taxon>Bacillati</taxon>
        <taxon>Bacillota</taxon>
        <taxon>Bacilli</taxon>
        <taxon>Lactobacillales</taxon>
        <taxon>Enterococcaceae</taxon>
        <taxon>Enterococcus</taxon>
    </lineage>
</organism>
<evidence type="ECO:0000313" key="3">
    <source>
        <dbReference type="Proteomes" id="UP000196074"/>
    </source>
</evidence>
<reference evidence="2" key="2">
    <citation type="journal article" date="2018" name="BMC Genomics">
        <title>Whole genome sequencing and function prediction of 133 gut anaerobes isolated from chicken caecum in pure cultures.</title>
        <authorList>
            <person name="Medvecky M."/>
            <person name="Cejkova D."/>
            <person name="Polansky O."/>
            <person name="Karasova D."/>
            <person name="Kubasova T."/>
            <person name="Cizek A."/>
            <person name="Rychlik I."/>
        </authorList>
    </citation>
    <scope>NUCLEOTIDE SEQUENCE</scope>
    <source>
        <strain evidence="2">An144</strain>
    </source>
</reference>
<sequence length="87" mass="10537">MTITKDDEDIEIKEFVRLRKNACKARGVIKKQINAFVLRHGFNYQRSKWTVVHIKWLKQLELSVILRETLNEMLLQYYDLNDRNDEI</sequence>
<dbReference type="EMBL" id="NFLC01000001">
    <property type="protein sequence ID" value="OUQ11906.1"/>
    <property type="molecule type" value="Genomic_DNA"/>
</dbReference>
<dbReference type="Proteomes" id="UP001290582">
    <property type="component" value="Unassembled WGS sequence"/>
</dbReference>
<dbReference type="EMBL" id="JAXOGL010000003">
    <property type="protein sequence ID" value="MDZ5597149.1"/>
    <property type="molecule type" value="Genomic_DNA"/>
</dbReference>
<reference evidence="1" key="3">
    <citation type="submission" date="2023-12" db="EMBL/GenBank/DDBJ databases">
        <title>Molecular genomic analyses of Enterococcus cecorum from sepsis oubreaks in broilers.</title>
        <authorList>
            <person name="Rhoads D."/>
            <person name="Alrubaye A."/>
        </authorList>
    </citation>
    <scope>NUCLEOTIDE SEQUENCE</scope>
    <source>
        <strain evidence="1">1755</strain>
    </source>
</reference>
<evidence type="ECO:0000313" key="1">
    <source>
        <dbReference type="EMBL" id="MDZ5597149.1"/>
    </source>
</evidence>
<dbReference type="AlphaFoldDB" id="A0A0H2Q269"/>
<dbReference type="RefSeq" id="WP_047241886.1">
    <property type="nucleotide sequence ID" value="NZ_CP144502.1"/>
</dbReference>
<protein>
    <submittedName>
        <fullName evidence="2">Uncharacterized protein</fullName>
    </submittedName>
</protein>
<accession>A0A0H2Q269</accession>
<proteinExistence type="predicted"/>
<evidence type="ECO:0000313" key="2">
    <source>
        <dbReference type="EMBL" id="OUQ11906.1"/>
    </source>
</evidence>